<dbReference type="GO" id="GO:0016020">
    <property type="term" value="C:membrane"/>
    <property type="evidence" value="ECO:0007669"/>
    <property type="project" value="UniProtKB-SubCell"/>
</dbReference>
<dbReference type="PANTHER" id="PTHR10924">
    <property type="entry name" value="MAJOR FACILITATOR SUPERFAMILY PROTEIN-RELATED"/>
    <property type="match status" value="1"/>
</dbReference>
<dbReference type="SUPFAM" id="SSF103473">
    <property type="entry name" value="MFS general substrate transporter"/>
    <property type="match status" value="1"/>
</dbReference>
<proteinExistence type="predicted"/>
<feature type="transmembrane region" description="Helical" evidence="5">
    <location>
        <begin position="63"/>
        <end position="83"/>
    </location>
</feature>
<dbReference type="InterPro" id="IPR036259">
    <property type="entry name" value="MFS_trans_sf"/>
</dbReference>
<comment type="subcellular location">
    <subcellularLocation>
        <location evidence="1">Membrane</location>
        <topology evidence="1">Multi-pass membrane protein</topology>
    </subcellularLocation>
</comment>
<name>A0A9P0G795_9CUCU</name>
<feature type="transmembrane region" description="Helical" evidence="5">
    <location>
        <begin position="250"/>
        <end position="271"/>
    </location>
</feature>
<feature type="transmembrane region" description="Helical" evidence="5">
    <location>
        <begin position="114"/>
        <end position="135"/>
    </location>
</feature>
<dbReference type="Gene3D" id="1.20.1250.20">
    <property type="entry name" value="MFS general substrate transporter like domains"/>
    <property type="match status" value="1"/>
</dbReference>
<keyword evidence="8" id="KW-1185">Reference proteome</keyword>
<keyword evidence="2 5" id="KW-0812">Transmembrane</keyword>
<feature type="transmembrane region" description="Helical" evidence="5">
    <location>
        <begin position="155"/>
        <end position="174"/>
    </location>
</feature>
<dbReference type="EMBL" id="OV651825">
    <property type="protein sequence ID" value="CAH1102513.1"/>
    <property type="molecule type" value="Genomic_DNA"/>
</dbReference>
<evidence type="ECO:0000256" key="2">
    <source>
        <dbReference type="ARBA" id="ARBA00022692"/>
    </source>
</evidence>
<feature type="domain" description="Major facilitator superfamily (MFS) profile" evidence="6">
    <location>
        <begin position="24"/>
        <end position="432"/>
    </location>
</feature>
<sequence>MTINEKIVLQTEKPAIRVYGKRWLILIIYIAYATLSTLQWVEYSIITNVVSKYYHVSASAVDWTAMSFSIMWPILVFPASFIIDKMGLRVAGLIGAFTTALGAVIKIFSIGENLFGVLLAGQIVVAASQIFILSLPPKIAVTWFKPEEVSKVCSLGIFGMTLGSAMGFLIPPMIVHDSDNLDDIAYDLKTMCWGLAFIIAPVALTVVFYFPAEPPHPPSQTMFEERENRKNVTTKVFVESIKTLLQNKAFMLHTLCYGCIVAIFSSIGTLLNQFILSYFPGAQEDAGRMGLVMILTGMVGSVITGFVLDKTHKYKETAFIIFLLSAVAIVGFALALELNSKWMVYLAIGIFGFFVTAYMPAGIEFATEITFPFPESTVTGILMASSQMLTVIITVILGIVIDKFGTLFCLLFMAGVLLVGTVLTLLTPNILNRQAAFMKEKYCQFTPIKQ</sequence>
<dbReference type="OrthoDB" id="422206at2759"/>
<dbReference type="AlphaFoldDB" id="A0A9P0G795"/>
<dbReference type="GO" id="GO:0097037">
    <property type="term" value="P:heme export"/>
    <property type="evidence" value="ECO:0007669"/>
    <property type="project" value="TreeGrafter"/>
</dbReference>
<dbReference type="InterPro" id="IPR049680">
    <property type="entry name" value="FLVCR1-2_SLC49-like"/>
</dbReference>
<feature type="transmembrane region" description="Helical" evidence="5">
    <location>
        <begin position="194"/>
        <end position="212"/>
    </location>
</feature>
<reference evidence="7" key="1">
    <citation type="submission" date="2022-01" db="EMBL/GenBank/DDBJ databases">
        <authorList>
            <person name="King R."/>
        </authorList>
    </citation>
    <scope>NUCLEOTIDE SEQUENCE</scope>
</reference>
<evidence type="ECO:0000313" key="7">
    <source>
        <dbReference type="EMBL" id="CAH1102513.1"/>
    </source>
</evidence>
<keyword evidence="4 5" id="KW-0472">Membrane</keyword>
<dbReference type="GO" id="GO:0015232">
    <property type="term" value="F:heme transmembrane transporter activity"/>
    <property type="evidence" value="ECO:0007669"/>
    <property type="project" value="TreeGrafter"/>
</dbReference>
<dbReference type="InterPro" id="IPR011701">
    <property type="entry name" value="MFS"/>
</dbReference>
<evidence type="ECO:0000256" key="5">
    <source>
        <dbReference type="SAM" id="Phobius"/>
    </source>
</evidence>
<dbReference type="GO" id="GO:0020037">
    <property type="term" value="F:heme binding"/>
    <property type="evidence" value="ECO:0007669"/>
    <property type="project" value="TreeGrafter"/>
</dbReference>
<evidence type="ECO:0000259" key="6">
    <source>
        <dbReference type="PROSITE" id="PS50850"/>
    </source>
</evidence>
<keyword evidence="3 5" id="KW-1133">Transmembrane helix</keyword>
<accession>A0A9P0G795</accession>
<feature type="transmembrane region" description="Helical" evidence="5">
    <location>
        <begin position="90"/>
        <end position="108"/>
    </location>
</feature>
<feature type="transmembrane region" description="Helical" evidence="5">
    <location>
        <begin position="407"/>
        <end position="431"/>
    </location>
</feature>
<dbReference type="Pfam" id="PF07690">
    <property type="entry name" value="MFS_1"/>
    <property type="match status" value="1"/>
</dbReference>
<feature type="transmembrane region" description="Helical" evidence="5">
    <location>
        <begin position="342"/>
        <end position="366"/>
    </location>
</feature>
<dbReference type="PANTHER" id="PTHR10924:SF4">
    <property type="entry name" value="GH15861P"/>
    <property type="match status" value="1"/>
</dbReference>
<evidence type="ECO:0000256" key="3">
    <source>
        <dbReference type="ARBA" id="ARBA00022989"/>
    </source>
</evidence>
<dbReference type="PROSITE" id="PS50850">
    <property type="entry name" value="MFS"/>
    <property type="match status" value="1"/>
</dbReference>
<feature type="transmembrane region" description="Helical" evidence="5">
    <location>
        <begin position="291"/>
        <end position="308"/>
    </location>
</feature>
<dbReference type="Proteomes" id="UP001153636">
    <property type="component" value="Chromosome 13"/>
</dbReference>
<evidence type="ECO:0000313" key="8">
    <source>
        <dbReference type="Proteomes" id="UP001153636"/>
    </source>
</evidence>
<evidence type="ECO:0000256" key="4">
    <source>
        <dbReference type="ARBA" id="ARBA00023136"/>
    </source>
</evidence>
<feature type="transmembrane region" description="Helical" evidence="5">
    <location>
        <begin position="317"/>
        <end position="336"/>
    </location>
</feature>
<protein>
    <recommendedName>
        <fullName evidence="6">Major facilitator superfamily (MFS) profile domain-containing protein</fullName>
    </recommendedName>
</protein>
<evidence type="ECO:0000256" key="1">
    <source>
        <dbReference type="ARBA" id="ARBA00004141"/>
    </source>
</evidence>
<feature type="transmembrane region" description="Helical" evidence="5">
    <location>
        <begin position="378"/>
        <end position="401"/>
    </location>
</feature>
<feature type="transmembrane region" description="Helical" evidence="5">
    <location>
        <begin position="23"/>
        <end position="43"/>
    </location>
</feature>
<organism evidence="7 8">
    <name type="scientific">Psylliodes chrysocephalus</name>
    <dbReference type="NCBI Taxonomy" id="3402493"/>
    <lineage>
        <taxon>Eukaryota</taxon>
        <taxon>Metazoa</taxon>
        <taxon>Ecdysozoa</taxon>
        <taxon>Arthropoda</taxon>
        <taxon>Hexapoda</taxon>
        <taxon>Insecta</taxon>
        <taxon>Pterygota</taxon>
        <taxon>Neoptera</taxon>
        <taxon>Endopterygota</taxon>
        <taxon>Coleoptera</taxon>
        <taxon>Polyphaga</taxon>
        <taxon>Cucujiformia</taxon>
        <taxon>Chrysomeloidea</taxon>
        <taxon>Chrysomelidae</taxon>
        <taxon>Galerucinae</taxon>
        <taxon>Alticini</taxon>
        <taxon>Psylliodes</taxon>
    </lineage>
</organism>
<gene>
    <name evidence="7" type="ORF">PSYICH_LOCUS4040</name>
</gene>
<dbReference type="InterPro" id="IPR020846">
    <property type="entry name" value="MFS_dom"/>
</dbReference>